<comment type="caution">
    <text evidence="8">The sequence shown here is derived from an EMBL/GenBank/DDBJ whole genome shotgun (WGS) entry which is preliminary data.</text>
</comment>
<evidence type="ECO:0000256" key="2">
    <source>
        <dbReference type="ARBA" id="ARBA00007447"/>
    </source>
</evidence>
<dbReference type="SUPFAM" id="SSF50630">
    <property type="entry name" value="Acid proteases"/>
    <property type="match status" value="1"/>
</dbReference>
<reference evidence="8 9" key="1">
    <citation type="submission" date="2019-06" db="EMBL/GenBank/DDBJ databases">
        <title>Discovery of a novel chromosome fission-fusion reversal in muntjac.</title>
        <authorList>
            <person name="Mudd A.B."/>
            <person name="Bredeson J.V."/>
            <person name="Baum R."/>
            <person name="Hockemeyer D."/>
            <person name="Rokhsar D.S."/>
        </authorList>
    </citation>
    <scope>NUCLEOTIDE SEQUENCE [LARGE SCALE GENOMIC DNA]</scope>
    <source>
        <strain evidence="8">UTSW_UCB_Mm</strain>
        <tissue evidence="8">Fibroblast cell line</tissue>
    </source>
</reference>
<dbReference type="GO" id="GO:0006508">
    <property type="term" value="P:proteolysis"/>
    <property type="evidence" value="ECO:0007669"/>
    <property type="project" value="InterPro"/>
</dbReference>
<feature type="disulfide bond" evidence="6">
    <location>
        <begin position="122"/>
        <end position="127"/>
    </location>
</feature>
<dbReference type="PROSITE" id="PS51767">
    <property type="entry name" value="PEPTIDASE_A1"/>
    <property type="match status" value="1"/>
</dbReference>
<dbReference type="Gene3D" id="6.10.140.60">
    <property type="match status" value="1"/>
</dbReference>
<evidence type="ECO:0000259" key="7">
    <source>
        <dbReference type="PROSITE" id="PS51767"/>
    </source>
</evidence>
<dbReference type="PANTHER" id="PTHR47966">
    <property type="entry name" value="BETA-SITE APP-CLEAVING ENZYME, ISOFORM A-RELATED"/>
    <property type="match status" value="1"/>
</dbReference>
<keyword evidence="4" id="KW-0732">Signal</keyword>
<dbReference type="Pfam" id="PF00026">
    <property type="entry name" value="Asp"/>
    <property type="match status" value="1"/>
</dbReference>
<accession>A0A5N3UKR9</accession>
<feature type="non-terminal residue" evidence="8">
    <location>
        <position position="260"/>
    </location>
</feature>
<evidence type="ECO:0000313" key="8">
    <source>
        <dbReference type="EMBL" id="KAB0337215.1"/>
    </source>
</evidence>
<evidence type="ECO:0000256" key="5">
    <source>
        <dbReference type="ARBA" id="ARBA00023157"/>
    </source>
</evidence>
<dbReference type="Gene3D" id="2.40.70.10">
    <property type="entry name" value="Acid Proteases"/>
    <property type="match status" value="2"/>
</dbReference>
<dbReference type="InterPro" id="IPR033121">
    <property type="entry name" value="PEPTIDASE_A1"/>
</dbReference>
<dbReference type="InterPro" id="IPR012848">
    <property type="entry name" value="Aspartic_peptidase_N"/>
</dbReference>
<dbReference type="InterPro" id="IPR001461">
    <property type="entry name" value="Aspartic_peptidase_A1"/>
</dbReference>
<feature type="domain" description="Peptidase A1" evidence="7">
    <location>
        <begin position="91"/>
        <end position="260"/>
    </location>
</feature>
<keyword evidence="9" id="KW-1185">Reference proteome</keyword>
<dbReference type="EMBL" id="VCEA01011302">
    <property type="protein sequence ID" value="KAB0337215.1"/>
    <property type="molecule type" value="Genomic_DNA"/>
</dbReference>
<comment type="similarity">
    <text evidence="2">Belongs to the peptidase A1 family.</text>
</comment>
<evidence type="ECO:0000256" key="4">
    <source>
        <dbReference type="ARBA" id="ARBA00022729"/>
    </source>
</evidence>
<dbReference type="Pfam" id="PF07966">
    <property type="entry name" value="A1_Propeptide"/>
    <property type="match status" value="1"/>
</dbReference>
<dbReference type="FunFam" id="2.40.70.10:FF:000008">
    <property type="entry name" value="Cathepsin D"/>
    <property type="match status" value="1"/>
</dbReference>
<gene>
    <name evidence="8" type="ORF">FD754_025306</name>
</gene>
<dbReference type="PANTHER" id="PTHR47966:SF49">
    <property type="entry name" value="PEPSIN A-5"/>
    <property type="match status" value="1"/>
</dbReference>
<evidence type="ECO:0000256" key="6">
    <source>
        <dbReference type="PIRSR" id="PIRSR601461-2"/>
    </source>
</evidence>
<dbReference type="InterPro" id="IPR001969">
    <property type="entry name" value="Aspartic_peptidase_AS"/>
</dbReference>
<protein>
    <recommendedName>
        <fullName evidence="7">Peptidase A1 domain-containing protein</fullName>
    </recommendedName>
</protein>
<keyword evidence="5 6" id="KW-1015">Disulfide bond</keyword>
<dbReference type="GO" id="GO:0004190">
    <property type="term" value="F:aspartic-type endopeptidase activity"/>
    <property type="evidence" value="ECO:0007669"/>
    <property type="project" value="InterPro"/>
</dbReference>
<sequence length="260" mass="28154">MHLAIDTVGPKGQGVALHGCTTLGTPSCGDLLKMELIAIVYLPLRKVKTLRETLREKNLLNNFLEEQAYRLSKRDTNIATHPLRNFLDIAYVGNITIGTPPQEFRVLFDTGSADLWVPSITCQSPACKTHNTFNPQNSSSFRKTGQPVTIVYGSGLIQGFLGSDTVRVMWKQKLKTNGLANPESGLGCGLTAPLPMSSSGLILLGARRGGEKAPAFIFSDCARHCHTCGKRWSWAGLSGPKLVVGIFGKEKTDRGTLGEV</sequence>
<dbReference type="InterPro" id="IPR021109">
    <property type="entry name" value="Peptidase_aspartic_dom_sf"/>
</dbReference>
<dbReference type="Proteomes" id="UP000326458">
    <property type="component" value="Unassembled WGS sequence"/>
</dbReference>
<organism evidence="8 9">
    <name type="scientific">Muntiacus muntjak</name>
    <name type="common">Barking deer</name>
    <name type="synonym">Indian muntjac</name>
    <dbReference type="NCBI Taxonomy" id="9888"/>
    <lineage>
        <taxon>Eukaryota</taxon>
        <taxon>Metazoa</taxon>
        <taxon>Chordata</taxon>
        <taxon>Craniata</taxon>
        <taxon>Vertebrata</taxon>
        <taxon>Euteleostomi</taxon>
        <taxon>Mammalia</taxon>
        <taxon>Eutheria</taxon>
        <taxon>Laurasiatheria</taxon>
        <taxon>Artiodactyla</taxon>
        <taxon>Ruminantia</taxon>
        <taxon>Pecora</taxon>
        <taxon>Cervidae</taxon>
        <taxon>Muntiacinae</taxon>
        <taxon>Muntiacus</taxon>
    </lineage>
</organism>
<name>A0A5N3UKR9_MUNMU</name>
<keyword evidence="3" id="KW-0964">Secreted</keyword>
<evidence type="ECO:0000256" key="3">
    <source>
        <dbReference type="ARBA" id="ARBA00022525"/>
    </source>
</evidence>
<dbReference type="GO" id="GO:0005576">
    <property type="term" value="C:extracellular region"/>
    <property type="evidence" value="ECO:0007669"/>
    <property type="project" value="UniProtKB-SubCell"/>
</dbReference>
<dbReference type="PROSITE" id="PS00141">
    <property type="entry name" value="ASP_PROTEASE"/>
    <property type="match status" value="1"/>
</dbReference>
<evidence type="ECO:0000256" key="1">
    <source>
        <dbReference type="ARBA" id="ARBA00004239"/>
    </source>
</evidence>
<evidence type="ECO:0000313" key="9">
    <source>
        <dbReference type="Proteomes" id="UP000326458"/>
    </source>
</evidence>
<dbReference type="AlphaFoldDB" id="A0A5N3UKR9"/>
<proteinExistence type="inferred from homology"/>
<comment type="subcellular location">
    <subcellularLocation>
        <location evidence="1">Secreted</location>
        <location evidence="1">Extracellular space</location>
    </subcellularLocation>
</comment>